<dbReference type="SUPFAM" id="SSF52833">
    <property type="entry name" value="Thioredoxin-like"/>
    <property type="match status" value="1"/>
</dbReference>
<dbReference type="Gene3D" id="3.40.30.10">
    <property type="entry name" value="Glutaredoxin"/>
    <property type="match status" value="1"/>
</dbReference>
<name>A0A0W8FLR9_9ZZZZ</name>
<dbReference type="InterPro" id="IPR036249">
    <property type="entry name" value="Thioredoxin-like_sf"/>
</dbReference>
<protein>
    <submittedName>
        <fullName evidence="1">Nadp-reducing hydrogenase, subunit b</fullName>
    </submittedName>
</protein>
<dbReference type="CDD" id="cd02980">
    <property type="entry name" value="TRX_Fd_family"/>
    <property type="match status" value="1"/>
</dbReference>
<comment type="caution">
    <text evidence="1">The sequence shown here is derived from an EMBL/GenBank/DDBJ whole genome shotgun (WGS) entry which is preliminary data.</text>
</comment>
<evidence type="ECO:0000313" key="1">
    <source>
        <dbReference type="EMBL" id="KUG21866.1"/>
    </source>
</evidence>
<gene>
    <name evidence="1" type="ORF">ASZ90_008372</name>
</gene>
<dbReference type="AlphaFoldDB" id="A0A0W8FLR9"/>
<dbReference type="EMBL" id="LNQE01001014">
    <property type="protein sequence ID" value="KUG21866.1"/>
    <property type="molecule type" value="Genomic_DNA"/>
</dbReference>
<organism evidence="1">
    <name type="scientific">hydrocarbon metagenome</name>
    <dbReference type="NCBI Taxonomy" id="938273"/>
    <lineage>
        <taxon>unclassified sequences</taxon>
        <taxon>metagenomes</taxon>
        <taxon>ecological metagenomes</taxon>
    </lineage>
</organism>
<accession>A0A0W8FLR9</accession>
<proteinExistence type="predicted"/>
<sequence length="127" mass="14174">MAKLTIDDLKKIKAKVHKEMSLRDGVRRVKITVHMGTCGIASGAKEVMDTLLQEIETAKVNDVVVTTSGCMGLCSREPLVTVEVLNQEPIKYEYMNPNKMRQVFKKHVLEGEIQTPFVLAKGSEVTK</sequence>
<reference evidence="1" key="1">
    <citation type="journal article" date="2015" name="Proc. Natl. Acad. Sci. U.S.A.">
        <title>Networks of energetic and metabolic interactions define dynamics in microbial communities.</title>
        <authorList>
            <person name="Embree M."/>
            <person name="Liu J.K."/>
            <person name="Al-Bassam M.M."/>
            <person name="Zengler K."/>
        </authorList>
    </citation>
    <scope>NUCLEOTIDE SEQUENCE</scope>
</reference>